<evidence type="ECO:0000259" key="5">
    <source>
        <dbReference type="Pfam" id="PF14331"/>
    </source>
</evidence>
<dbReference type="PANTHER" id="PTHR36153">
    <property type="entry name" value="INNER MEMBRANE PROTEIN-RELATED"/>
    <property type="match status" value="1"/>
</dbReference>
<dbReference type="Proteomes" id="UP000260665">
    <property type="component" value="Unassembled WGS sequence"/>
</dbReference>
<dbReference type="InterPro" id="IPR017731">
    <property type="entry name" value="TssM1-like"/>
</dbReference>
<dbReference type="PANTHER" id="PTHR36153:SF1">
    <property type="entry name" value="TYPE VI SECRETION SYSTEM COMPONENT TSSM1"/>
    <property type="match status" value="1"/>
</dbReference>
<dbReference type="NCBIfam" id="TIGR03348">
    <property type="entry name" value="VI_IcmF"/>
    <property type="match status" value="1"/>
</dbReference>
<protein>
    <submittedName>
        <fullName evidence="6">Type VI secretion system membrane subunit TssM</fullName>
    </submittedName>
</protein>
<dbReference type="EMBL" id="QFZK01000009">
    <property type="protein sequence ID" value="RFO96239.1"/>
    <property type="molecule type" value="Genomic_DNA"/>
</dbReference>
<name>A0A3E1RA48_9BURK</name>
<feature type="transmembrane region" description="Helical" evidence="2">
    <location>
        <begin position="565"/>
        <end position="587"/>
    </location>
</feature>
<dbReference type="Pfam" id="PF14331">
    <property type="entry name" value="IcmF-related_N"/>
    <property type="match status" value="1"/>
</dbReference>
<feature type="transmembrane region" description="Helical" evidence="2">
    <location>
        <begin position="12"/>
        <end position="35"/>
    </location>
</feature>
<evidence type="ECO:0000256" key="1">
    <source>
        <dbReference type="SAM" id="MobiDB-lite"/>
    </source>
</evidence>
<dbReference type="Pfam" id="PF06744">
    <property type="entry name" value="IcmF_C"/>
    <property type="match status" value="1"/>
</dbReference>
<dbReference type="InterPro" id="IPR009612">
    <property type="entry name" value="IcmF-rel"/>
</dbReference>
<evidence type="ECO:0000313" key="7">
    <source>
        <dbReference type="Proteomes" id="UP000260665"/>
    </source>
</evidence>
<proteinExistence type="predicted"/>
<comment type="caution">
    <text evidence="6">The sequence shown here is derived from an EMBL/GenBank/DDBJ whole genome shotgun (WGS) entry which is preliminary data.</text>
</comment>
<organism evidence="6 7">
    <name type="scientific">Rhodoferax lacus</name>
    <dbReference type="NCBI Taxonomy" id="2184758"/>
    <lineage>
        <taxon>Bacteria</taxon>
        <taxon>Pseudomonadati</taxon>
        <taxon>Pseudomonadota</taxon>
        <taxon>Betaproteobacteria</taxon>
        <taxon>Burkholderiales</taxon>
        <taxon>Comamonadaceae</taxon>
        <taxon>Rhodoferax</taxon>
    </lineage>
</organism>
<feature type="domain" description="Type VI secretion system component TssM1 N-terminal" evidence="5">
    <location>
        <begin position="291"/>
        <end position="573"/>
    </location>
</feature>
<feature type="transmembrane region" description="Helical" evidence="2">
    <location>
        <begin position="97"/>
        <end position="123"/>
    </location>
</feature>
<dbReference type="InterPro" id="IPR053156">
    <property type="entry name" value="T6SS_TssM-like"/>
</dbReference>
<dbReference type="SUPFAM" id="SSF52540">
    <property type="entry name" value="P-loop containing nucleoside triphosphate hydrolases"/>
    <property type="match status" value="1"/>
</dbReference>
<reference evidence="6 7" key="1">
    <citation type="submission" date="2018-05" db="EMBL/GenBank/DDBJ databases">
        <title>Rhodoferax soyangensis sp.nov., isolated from an oligotrophic freshwater lake.</title>
        <authorList>
            <person name="Park M."/>
        </authorList>
    </citation>
    <scope>NUCLEOTIDE SEQUENCE [LARGE SCALE GENOMIC DNA]</scope>
    <source>
        <strain evidence="6 7">IMCC26218</strain>
    </source>
</reference>
<sequence>MQGFFASPVVRAILAFLALILVALAVWFIGPLLAFGELHPLASVGIRVTTICLMLVFVVFALMGWTLSVIGVTCLCLLVWHAGPLLAFANFRPLEPVWARAVTISVIAFIYLVWAVYTLWNLIRSDEAFAKRLFGQDKDAPKALAKDEVRAIADIARKSVAQLRQMHSTMAGGTGSVWAALRRLVEGKRYLYELPWYMIIGTPGAGKTSALLNSGLKFPMAEQMGTASAQMTLSQNAGTLNCAWWFTNEAVLIDTAGRYTNPQDGRGFKRLNPPKDGAGPAEPVDASVQEQTNAAEWKGFLGVLRKARARAPINGALLAVDTAKLLGDDDAQAMAHAAQLRARLGELRQELGIRFPVYVVLTKTDLLRGFAEYFASLTTEARAQVWGFTLPWVEQGRGTPKALAPQIERELTALQRRVSDGVATRLQEEFELDRRQALYVLPHELAALAPRLTALLDAVFSDSRFDTTQLTHTLRGVYFTSAMQFEDRKVTADHRALVPRLKLALAGLAARLGGNEPAPVFAMVNTQGRASSTRSFFMSDALTRVVFPEAHLVKPNLKWEARFRLLRLVGHLLVLVAFLWLAGALLLSHTNNQSYLDDVGSKTETLTDKMRALVSHQNTDRMIEVLGLAQALPMHSGLDLGDPSGAYLYGLYAAEPVADAAHSAYGDLQDRLILPVLTQRMEAVMRSAVQAGDSKAAYDTLHVYLLLHDKEHYSASPSAAQEVRTWVLTDWQEGAVKESAAREAATRPVAPIVAPRDVLAAQPKSEKLLPLKAADSSPGLAASFGNSTAMVSHLEDMFSGKRLVQSATARDEALVRQVRGFLDMSSSSQRLYQRTKAALLPDAPQDFTLVRALGPQAGTLFSRASGKTLEKGVSGFFTYDGYHALFAKRLPELVAVAQADDAWVMGRTEGVPGQKKLLEFGASASPETAALTEEIRRQYLEDYADLWTDYLADLRIIRTEGGGSLAFELNVLRQLAAPDSPLARLGRLVARETTLSRPLQTTAEADKSLFDKATEQLDKKTAQVSKDLGLRPEQRTERMLVDQRFSALREVVTGQTEGAAIPGGKPALDGITNLLNEYYTALVVADTAISSGALPPAGVEAATKIRIEAGKLPAPFREVLLGVSANGSDKVAQGAASILQVQARAQMDRLVGMLALTVGEPCKRNIAGRYPFAQSTQEVEVDDFNAMFAAGGAADEYFTKFLAPLVDTSARPWKYKNAASALALVGTESLANGQAPAAVANGPTLTGELLKLLAAGGPNPDFFAQVQQIREAYFKEPGAKRMAWKLDVSVQSLDPTVTELLLDMDGQSQRYAHGPVQALQVQWPGTRGGTMAEISAQPRIKADTSVISVRGPWALLHLMERGRIVTGASSGRVAVEFLFDNRRAVLEVGSSGVNPLSSPLLKSFNCPLRAI</sequence>
<evidence type="ECO:0000259" key="3">
    <source>
        <dbReference type="Pfam" id="PF06744"/>
    </source>
</evidence>
<evidence type="ECO:0000313" key="6">
    <source>
        <dbReference type="EMBL" id="RFO96239.1"/>
    </source>
</evidence>
<dbReference type="InterPro" id="IPR027417">
    <property type="entry name" value="P-loop_NTPase"/>
</dbReference>
<dbReference type="InterPro" id="IPR025743">
    <property type="entry name" value="TssM1_N"/>
</dbReference>
<dbReference type="OrthoDB" id="9758229at2"/>
<feature type="transmembrane region" description="Helical" evidence="2">
    <location>
        <begin position="69"/>
        <end position="91"/>
    </location>
</feature>
<dbReference type="Pfam" id="PF06761">
    <property type="entry name" value="IcmF-related"/>
    <property type="match status" value="1"/>
</dbReference>
<feature type="domain" description="Type VI secretion system IcmF C-terminal" evidence="3">
    <location>
        <begin position="1287"/>
        <end position="1390"/>
    </location>
</feature>
<keyword evidence="2" id="KW-1133">Transmembrane helix</keyword>
<gene>
    <name evidence="6" type="primary">icmF</name>
    <name evidence="6" type="ORF">DIC66_14680</name>
</gene>
<feature type="transmembrane region" description="Helical" evidence="2">
    <location>
        <begin position="41"/>
        <end position="62"/>
    </location>
</feature>
<keyword evidence="2" id="KW-0472">Membrane</keyword>
<feature type="domain" description="IcmF-related" evidence="4">
    <location>
        <begin position="641"/>
        <end position="994"/>
    </location>
</feature>
<accession>A0A3E1RA48</accession>
<feature type="region of interest" description="Disordered" evidence="1">
    <location>
        <begin position="263"/>
        <end position="284"/>
    </location>
</feature>
<dbReference type="Gene3D" id="3.40.50.300">
    <property type="entry name" value="P-loop containing nucleotide triphosphate hydrolases"/>
    <property type="match status" value="1"/>
</dbReference>
<evidence type="ECO:0000259" key="4">
    <source>
        <dbReference type="Pfam" id="PF06761"/>
    </source>
</evidence>
<keyword evidence="2" id="KW-0812">Transmembrane</keyword>
<dbReference type="RefSeq" id="WP_117178500.1">
    <property type="nucleotide sequence ID" value="NZ_QFZK01000009.1"/>
</dbReference>
<keyword evidence="7" id="KW-1185">Reference proteome</keyword>
<dbReference type="InterPro" id="IPR010623">
    <property type="entry name" value="IcmF_C"/>
</dbReference>
<evidence type="ECO:0000256" key="2">
    <source>
        <dbReference type="SAM" id="Phobius"/>
    </source>
</evidence>